<accession>A0ABV1RIL0</accession>
<dbReference type="EC" id="1.1.1.290" evidence="5"/>
<feature type="active site" evidence="5">
    <location>
        <position position="212"/>
    </location>
</feature>
<dbReference type="EMBL" id="JBELOE010000216">
    <property type="protein sequence ID" value="MER2492560.1"/>
    <property type="molecule type" value="Genomic_DNA"/>
</dbReference>
<organism evidence="8 9">
    <name type="scientific">Catenovulum sediminis</name>
    <dbReference type="NCBI Taxonomy" id="1740262"/>
    <lineage>
        <taxon>Bacteria</taxon>
        <taxon>Pseudomonadati</taxon>
        <taxon>Pseudomonadota</taxon>
        <taxon>Gammaproteobacteria</taxon>
        <taxon>Alteromonadales</taxon>
        <taxon>Alteromonadaceae</taxon>
        <taxon>Catenovulum</taxon>
    </lineage>
</organism>
<keyword evidence="1 5" id="KW-0963">Cytoplasm</keyword>
<feature type="active site" description="Proton donor" evidence="5">
    <location>
        <position position="258"/>
    </location>
</feature>
<dbReference type="InterPro" id="IPR020921">
    <property type="entry name" value="Erythronate-4-P_DHase"/>
</dbReference>
<comment type="pathway">
    <text evidence="5">Cofactor biosynthesis; pyridoxine 5'-phosphate biosynthesis; pyridoxine 5'-phosphate from D-erythrose 4-phosphate: step 2/5.</text>
</comment>
<feature type="binding site" evidence="5">
    <location>
        <position position="151"/>
    </location>
    <ligand>
        <name>NAD(+)</name>
        <dbReference type="ChEBI" id="CHEBI:57540"/>
    </ligand>
</feature>
<comment type="subcellular location">
    <subcellularLocation>
        <location evidence="5">Cytoplasm</location>
    </subcellularLocation>
</comment>
<feature type="domain" description="Erythronate-4-phosphate dehydrogenase dimerisation" evidence="7">
    <location>
        <begin position="293"/>
        <end position="375"/>
    </location>
</feature>
<proteinExistence type="inferred from homology"/>
<evidence type="ECO:0000256" key="3">
    <source>
        <dbReference type="ARBA" id="ARBA00023027"/>
    </source>
</evidence>
<feature type="binding site" evidence="5">
    <location>
        <position position="261"/>
    </location>
    <ligand>
        <name>NAD(+)</name>
        <dbReference type="ChEBI" id="CHEBI:57540"/>
    </ligand>
</feature>
<evidence type="ECO:0000256" key="5">
    <source>
        <dbReference type="HAMAP-Rule" id="MF_01825"/>
    </source>
</evidence>
<dbReference type="CDD" id="cd12158">
    <property type="entry name" value="ErythrP_dh"/>
    <property type="match status" value="1"/>
</dbReference>
<gene>
    <name evidence="5" type="primary">pdxB</name>
    <name evidence="8" type="ORF">ABS311_11810</name>
</gene>
<dbReference type="Proteomes" id="UP001467690">
    <property type="component" value="Unassembled WGS sequence"/>
</dbReference>
<evidence type="ECO:0000256" key="2">
    <source>
        <dbReference type="ARBA" id="ARBA00023002"/>
    </source>
</evidence>
<dbReference type="InterPro" id="IPR006140">
    <property type="entry name" value="D-isomer_DH_NAD-bd"/>
</dbReference>
<feature type="binding site" evidence="5">
    <location>
        <position position="49"/>
    </location>
    <ligand>
        <name>substrate</name>
    </ligand>
</feature>
<comment type="caution">
    <text evidence="8">The sequence shown here is derived from an EMBL/GenBank/DDBJ whole genome shotgun (WGS) entry which is preliminary data.</text>
</comment>
<keyword evidence="3 5" id="KW-0520">NAD</keyword>
<dbReference type="Pfam" id="PF02826">
    <property type="entry name" value="2-Hacid_dh_C"/>
    <property type="match status" value="1"/>
</dbReference>
<comment type="function">
    <text evidence="5">Catalyzes the oxidation of erythronate-4-phosphate to 3-hydroxy-2-oxo-4-phosphonooxybutanoate.</text>
</comment>
<dbReference type="PANTHER" id="PTHR42938">
    <property type="entry name" value="FORMATE DEHYDROGENASE 1"/>
    <property type="match status" value="1"/>
</dbReference>
<reference evidence="8 9" key="1">
    <citation type="submission" date="2024-06" db="EMBL/GenBank/DDBJ databases">
        <authorList>
            <person name="Chen R.Y."/>
        </authorList>
    </citation>
    <scope>NUCLEOTIDE SEQUENCE [LARGE SCALE GENOMIC DNA]</scope>
    <source>
        <strain evidence="8 9">D2</strain>
    </source>
</reference>
<keyword evidence="9" id="KW-1185">Reference proteome</keyword>
<comment type="caution">
    <text evidence="5">Lacks conserved residue(s) required for the propagation of feature annotation.</text>
</comment>
<evidence type="ECO:0000256" key="1">
    <source>
        <dbReference type="ARBA" id="ARBA00022490"/>
    </source>
</evidence>
<feature type="active site" evidence="5">
    <location>
        <position position="241"/>
    </location>
</feature>
<name>A0ABV1RIL0_9ALTE</name>
<dbReference type="InterPro" id="IPR036291">
    <property type="entry name" value="NAD(P)-bd_dom_sf"/>
</dbReference>
<keyword evidence="2 5" id="KW-0560">Oxidoreductase</keyword>
<evidence type="ECO:0000313" key="9">
    <source>
        <dbReference type="Proteomes" id="UP001467690"/>
    </source>
</evidence>
<comment type="subunit">
    <text evidence="5">Homodimer.</text>
</comment>
<dbReference type="HAMAP" id="MF_01825">
    <property type="entry name" value="PdxB"/>
    <property type="match status" value="1"/>
</dbReference>
<dbReference type="Gene3D" id="3.40.50.720">
    <property type="entry name" value="NAD(P)-binding Rossmann-like Domain"/>
    <property type="match status" value="2"/>
</dbReference>
<dbReference type="Pfam" id="PF11890">
    <property type="entry name" value="DUF3410"/>
    <property type="match status" value="1"/>
</dbReference>
<comment type="similarity">
    <text evidence="5">Belongs to the D-isomer specific 2-hydroxyacid dehydrogenase family. PdxB subfamily.</text>
</comment>
<comment type="catalytic activity">
    <reaction evidence="5">
        <text>4-phospho-D-erythronate + NAD(+) = (R)-3-hydroxy-2-oxo-4-phosphooxybutanoate + NADH + H(+)</text>
        <dbReference type="Rhea" id="RHEA:18829"/>
        <dbReference type="ChEBI" id="CHEBI:15378"/>
        <dbReference type="ChEBI" id="CHEBI:57540"/>
        <dbReference type="ChEBI" id="CHEBI:57945"/>
        <dbReference type="ChEBI" id="CHEBI:58538"/>
        <dbReference type="ChEBI" id="CHEBI:58766"/>
        <dbReference type="EC" id="1.1.1.290"/>
    </reaction>
</comment>
<evidence type="ECO:0000259" key="7">
    <source>
        <dbReference type="Pfam" id="PF11890"/>
    </source>
</evidence>
<feature type="binding site" evidence="5">
    <location>
        <position position="236"/>
    </location>
    <ligand>
        <name>NAD(+)</name>
        <dbReference type="ChEBI" id="CHEBI:57540"/>
    </ligand>
</feature>
<evidence type="ECO:0000259" key="6">
    <source>
        <dbReference type="Pfam" id="PF02826"/>
    </source>
</evidence>
<dbReference type="RefSeq" id="WP_143871973.1">
    <property type="nucleotide sequence ID" value="NZ_CP041660.1"/>
</dbReference>
<feature type="binding site" evidence="5">
    <location>
        <position position="71"/>
    </location>
    <ligand>
        <name>substrate</name>
    </ligand>
</feature>
<keyword evidence="4 5" id="KW-0664">Pyridoxine biosynthesis</keyword>
<dbReference type="SUPFAM" id="SSF51735">
    <property type="entry name" value="NAD(P)-binding Rossmann-fold domains"/>
    <property type="match status" value="1"/>
</dbReference>
<dbReference type="SUPFAM" id="SSF52283">
    <property type="entry name" value="Formate/glycerate dehydrogenase catalytic domain-like"/>
    <property type="match status" value="1"/>
</dbReference>
<sequence length="382" mass="43077">MAQELHFFIEDSLLYAEEFFSSLGKITRFKGRDVTAEEISDADYLLTRSTTKVNESLLNKCSKLQFVGTATAGYNHIDAQYLKGRNIPWSSAAGCNADAVADYVLSSAFNLANKYGFLVSDKKIAIVGVGEIGRRLNKRFAAIGCEVVLYDPVRAQTESDFQSASFDDVLACDLITCHVPYVKEGPYATHHMFNEATLLKLPKQTILINACRGEVVNNQDLLSVFKQGHSLHVVLDVFENEPNIELDLLPYLEFGTPHIAGHSLEGKARGTEILYKLVCKRLGIEPTVLLEDLLPAMAINRMELTREYQLSQRQYRALMNLVYDIRNDDLDFRMGLAKAPESFDLLRKNYAIRRELTSLKVECDKSLYQTFTDLGFNTRLLD</sequence>
<protein>
    <recommendedName>
        <fullName evidence="5">Erythronate-4-phosphate dehydrogenase</fullName>
        <ecNumber evidence="5">1.1.1.290</ecNumber>
    </recommendedName>
</protein>
<evidence type="ECO:0000313" key="8">
    <source>
        <dbReference type="EMBL" id="MER2492560.1"/>
    </source>
</evidence>
<feature type="domain" description="D-isomer specific 2-hydroxyacid dehydrogenase NAD-binding" evidence="6">
    <location>
        <begin position="112"/>
        <end position="259"/>
    </location>
</feature>
<evidence type="ECO:0000256" key="4">
    <source>
        <dbReference type="ARBA" id="ARBA00023096"/>
    </source>
</evidence>
<dbReference type="InterPro" id="IPR024531">
    <property type="entry name" value="Erythronate-4-P_DHase_dimer"/>
</dbReference>
<dbReference type="PANTHER" id="PTHR42938:SF9">
    <property type="entry name" value="FORMATE DEHYDROGENASE 1"/>
    <property type="match status" value="1"/>
</dbReference>
<dbReference type="Gene3D" id="3.30.1370.170">
    <property type="match status" value="1"/>
</dbReference>
<dbReference type="InterPro" id="IPR038251">
    <property type="entry name" value="PdxB_dimer_sf"/>
</dbReference>